<evidence type="ECO:0000313" key="2">
    <source>
        <dbReference type="Proteomes" id="UP000298663"/>
    </source>
</evidence>
<accession>A0A4U8V8P5</accession>
<reference evidence="1 2" key="2">
    <citation type="journal article" date="2019" name="G3 (Bethesda)">
        <title>Hybrid Assembly of the Genome of the Entomopathogenic Nematode Steinernema carpocapsae Identifies the X-Chromosome.</title>
        <authorList>
            <person name="Serra L."/>
            <person name="Macchietto M."/>
            <person name="Macias-Munoz A."/>
            <person name="McGill C.J."/>
            <person name="Rodriguez I.M."/>
            <person name="Rodriguez B."/>
            <person name="Murad R."/>
            <person name="Mortazavi A."/>
        </authorList>
    </citation>
    <scope>NUCLEOTIDE SEQUENCE [LARGE SCALE GENOMIC DNA]</scope>
    <source>
        <strain evidence="1 2">ALL</strain>
    </source>
</reference>
<dbReference type="EMBL" id="CM016762">
    <property type="protein sequence ID" value="TMS39957.1"/>
    <property type="molecule type" value="Genomic_DNA"/>
</dbReference>
<keyword evidence="2" id="KW-1185">Reference proteome</keyword>
<sequence>MTTACHTTIACSEHRTQSSILLSTGFGVRAKSPLKAVKAVKHCGCLIGILPVSQVLCSCSFAWRRFCAVADRVRWRFRPGIDDCVWCSLYAMVVRQAVVMVRTLREPMTEHYTVNLTNFTTFQI</sequence>
<evidence type="ECO:0000313" key="1">
    <source>
        <dbReference type="EMBL" id="TMS39957.1"/>
    </source>
</evidence>
<dbReference type="Proteomes" id="UP000298663">
    <property type="component" value="Chromosome X"/>
</dbReference>
<dbReference type="AlphaFoldDB" id="A0A4U8V8P5"/>
<gene>
    <name evidence="1" type="ORF">L596_006404</name>
</gene>
<reference evidence="1 2" key="1">
    <citation type="journal article" date="2015" name="Genome Biol.">
        <title>Comparative genomics of Steinernema reveals deeply conserved gene regulatory networks.</title>
        <authorList>
            <person name="Dillman A.R."/>
            <person name="Macchietto M."/>
            <person name="Porter C.F."/>
            <person name="Rogers A."/>
            <person name="Williams B."/>
            <person name="Antoshechkin I."/>
            <person name="Lee M.M."/>
            <person name="Goodwin Z."/>
            <person name="Lu X."/>
            <person name="Lewis E.E."/>
            <person name="Goodrich-Blair H."/>
            <person name="Stock S.P."/>
            <person name="Adams B.J."/>
            <person name="Sternberg P.W."/>
            <person name="Mortazavi A."/>
        </authorList>
    </citation>
    <scope>NUCLEOTIDE SEQUENCE [LARGE SCALE GENOMIC DNA]</scope>
    <source>
        <strain evidence="1 2">ALL</strain>
    </source>
</reference>
<organism evidence="1 2">
    <name type="scientific">Steinernema carpocapsae</name>
    <name type="common">Entomopathogenic nematode</name>
    <dbReference type="NCBI Taxonomy" id="34508"/>
    <lineage>
        <taxon>Eukaryota</taxon>
        <taxon>Metazoa</taxon>
        <taxon>Ecdysozoa</taxon>
        <taxon>Nematoda</taxon>
        <taxon>Chromadorea</taxon>
        <taxon>Rhabditida</taxon>
        <taxon>Tylenchina</taxon>
        <taxon>Panagrolaimomorpha</taxon>
        <taxon>Strongyloidoidea</taxon>
        <taxon>Steinernematidae</taxon>
        <taxon>Steinernema</taxon>
    </lineage>
</organism>
<protein>
    <submittedName>
        <fullName evidence="1">Uncharacterized protein</fullName>
    </submittedName>
</protein>
<name>A0A4U8V8P5_STECR</name>
<proteinExistence type="predicted"/>